<dbReference type="EMBL" id="JBICCN010000196">
    <property type="protein sequence ID" value="KAL3086568.1"/>
    <property type="molecule type" value="Genomic_DNA"/>
</dbReference>
<keyword evidence="2" id="KW-0732">Signal</keyword>
<protein>
    <submittedName>
        <fullName evidence="3">Uncharacterized protein</fullName>
    </submittedName>
</protein>
<dbReference type="Proteomes" id="UP001620645">
    <property type="component" value="Unassembled WGS sequence"/>
</dbReference>
<accession>A0ABD2J7K7</accession>
<reference evidence="3 4" key="1">
    <citation type="submission" date="2024-10" db="EMBL/GenBank/DDBJ databases">
        <authorList>
            <person name="Kim D."/>
        </authorList>
    </citation>
    <scope>NUCLEOTIDE SEQUENCE [LARGE SCALE GENOMIC DNA]</scope>
    <source>
        <strain evidence="3">Taebaek</strain>
    </source>
</reference>
<evidence type="ECO:0000313" key="3">
    <source>
        <dbReference type="EMBL" id="KAL3086568.1"/>
    </source>
</evidence>
<proteinExistence type="predicted"/>
<evidence type="ECO:0000313" key="4">
    <source>
        <dbReference type="Proteomes" id="UP001620645"/>
    </source>
</evidence>
<dbReference type="AlphaFoldDB" id="A0ABD2J7K7"/>
<gene>
    <name evidence="3" type="ORF">niasHS_008088</name>
</gene>
<keyword evidence="4" id="KW-1185">Reference proteome</keyword>
<name>A0ABD2J7K7_HETSC</name>
<sequence length="244" mass="26912">MSPNKIALLLLLISFNISVANGLKSPFPELKKFFETAVSLVAEKVKEAVEFVKCTVWEEACKKLCEGSCLDQQKACYSKCGNTKQQCDDECTKCSDQQSTECKDKFAGVCFPGGHEKAFKDAQEKGCLLEKCYELERPCRDERAACYSVCGNKWLDCSGVYAKCMVEDCLPGQSKAYGPKGPTEYQKAQEKACKQQQKKTFKHIPADDELEKPKNGQMEKSVGVNSSDVPPNATTTALTAIPIP</sequence>
<feature type="signal peptide" evidence="2">
    <location>
        <begin position="1"/>
        <end position="22"/>
    </location>
</feature>
<organism evidence="3 4">
    <name type="scientific">Heterodera schachtii</name>
    <name type="common">Sugarbeet cyst nematode worm</name>
    <name type="synonym">Tylenchus schachtii</name>
    <dbReference type="NCBI Taxonomy" id="97005"/>
    <lineage>
        <taxon>Eukaryota</taxon>
        <taxon>Metazoa</taxon>
        <taxon>Ecdysozoa</taxon>
        <taxon>Nematoda</taxon>
        <taxon>Chromadorea</taxon>
        <taxon>Rhabditida</taxon>
        <taxon>Tylenchina</taxon>
        <taxon>Tylenchomorpha</taxon>
        <taxon>Tylenchoidea</taxon>
        <taxon>Heteroderidae</taxon>
        <taxon>Heteroderinae</taxon>
        <taxon>Heterodera</taxon>
    </lineage>
</organism>
<comment type="caution">
    <text evidence="3">The sequence shown here is derived from an EMBL/GenBank/DDBJ whole genome shotgun (WGS) entry which is preliminary data.</text>
</comment>
<feature type="chain" id="PRO_5044813360" evidence="2">
    <location>
        <begin position="23"/>
        <end position="244"/>
    </location>
</feature>
<feature type="compositionally biased region" description="Low complexity" evidence="1">
    <location>
        <begin position="230"/>
        <end position="244"/>
    </location>
</feature>
<evidence type="ECO:0000256" key="1">
    <source>
        <dbReference type="SAM" id="MobiDB-lite"/>
    </source>
</evidence>
<feature type="region of interest" description="Disordered" evidence="1">
    <location>
        <begin position="204"/>
        <end position="244"/>
    </location>
</feature>
<evidence type="ECO:0000256" key="2">
    <source>
        <dbReference type="SAM" id="SignalP"/>
    </source>
</evidence>